<proteinExistence type="predicted"/>
<name>A0A250B6B9_9GAMM</name>
<dbReference type="Gene3D" id="2.60.120.200">
    <property type="match status" value="1"/>
</dbReference>
<dbReference type="KEGG" id="gqu:AWC35_21240"/>
<evidence type="ECO:0000313" key="2">
    <source>
        <dbReference type="EMBL" id="ATA21661.1"/>
    </source>
</evidence>
<dbReference type="Pfam" id="PF19763">
    <property type="entry name" value="DUF6250"/>
    <property type="match status" value="1"/>
</dbReference>
<evidence type="ECO:0000313" key="3">
    <source>
        <dbReference type="Proteomes" id="UP000217182"/>
    </source>
</evidence>
<accession>A0A250B6B9</accession>
<protein>
    <recommendedName>
        <fullName evidence="1">DUF6250 domain-containing protein</fullName>
    </recommendedName>
</protein>
<gene>
    <name evidence="2" type="ORF">AWC35_21240</name>
</gene>
<dbReference type="Proteomes" id="UP000217182">
    <property type="component" value="Chromosome"/>
</dbReference>
<dbReference type="EMBL" id="CP014136">
    <property type="protein sequence ID" value="ATA21661.1"/>
    <property type="molecule type" value="Genomic_DNA"/>
</dbReference>
<feature type="domain" description="DUF6250" evidence="1">
    <location>
        <begin position="70"/>
        <end position="228"/>
    </location>
</feature>
<dbReference type="RefSeq" id="WP_183096707.1">
    <property type="nucleotide sequence ID" value="NZ_CP014136.1"/>
</dbReference>
<evidence type="ECO:0000259" key="1">
    <source>
        <dbReference type="Pfam" id="PF19763"/>
    </source>
</evidence>
<dbReference type="InterPro" id="IPR046217">
    <property type="entry name" value="DUF6250"/>
</dbReference>
<dbReference type="AlphaFoldDB" id="A0A250B6B9"/>
<organism evidence="2 3">
    <name type="scientific">Gibbsiella quercinecans</name>
    <dbReference type="NCBI Taxonomy" id="929813"/>
    <lineage>
        <taxon>Bacteria</taxon>
        <taxon>Pseudomonadati</taxon>
        <taxon>Pseudomonadota</taxon>
        <taxon>Gammaproteobacteria</taxon>
        <taxon>Enterobacterales</taxon>
        <taxon>Yersiniaceae</taxon>
        <taxon>Gibbsiella</taxon>
    </lineage>
</organism>
<sequence>MTELNTAVQQPDPGEPQEIDCCPSSSLKAEHQYLLRWAPAPAATPWHWRVEQEDPQRTSVQAEPGQLTLESAAGLTVWLDHPLSGAYRIRFVREVQLAGRPYDRLSDLNQFWAARDPANPNLFTRSGVLDEYDDLDLYYVGMGGNWNSTTRFRDYNGRGQRQLLGEFTDAQHLLQPNRQYEIVIEVGSGGTRFLVDGEPYFQARYAAPPAVGYFGFRTVWSRQVITDFAIMPL</sequence>
<reference evidence="2 3" key="1">
    <citation type="submission" date="2016-01" db="EMBL/GenBank/DDBJ databases">
        <authorList>
            <person name="Oliw E.H."/>
        </authorList>
    </citation>
    <scope>NUCLEOTIDE SEQUENCE [LARGE SCALE GENOMIC DNA]</scope>
    <source>
        <strain evidence="2 3">FRB97</strain>
    </source>
</reference>
<keyword evidence="3" id="KW-1185">Reference proteome</keyword>